<evidence type="ECO:0000256" key="1">
    <source>
        <dbReference type="SAM" id="Phobius"/>
    </source>
</evidence>
<protein>
    <submittedName>
        <fullName evidence="2">Uncharacterized protein</fullName>
    </submittedName>
</protein>
<dbReference type="AlphaFoldDB" id="A0A3B0Y7F9"/>
<keyword evidence="1" id="KW-0472">Membrane</keyword>
<keyword evidence="1" id="KW-1133">Transmembrane helix</keyword>
<keyword evidence="1" id="KW-0812">Transmembrane</keyword>
<proteinExistence type="predicted"/>
<feature type="non-terminal residue" evidence="2">
    <location>
        <position position="1"/>
    </location>
</feature>
<accession>A0A3B0Y7F9</accession>
<evidence type="ECO:0000313" key="2">
    <source>
        <dbReference type="EMBL" id="VAW76698.1"/>
    </source>
</evidence>
<dbReference type="SUPFAM" id="SSF56935">
    <property type="entry name" value="Porins"/>
    <property type="match status" value="1"/>
</dbReference>
<feature type="transmembrane region" description="Helical" evidence="1">
    <location>
        <begin position="25"/>
        <end position="48"/>
    </location>
</feature>
<sequence length="368" mass="41024">ESSSQDISVQSNYALVMRFCHYNKVLLFLMAGVLPASSVLAEAELLLFPELRFDFLQGESLADARTTPTLDLFGTARQGRFRLLGEVVVTDEDVDIERLKLGYAFSPGMTVWAGRVHNPMGNWITQYHHGNYLQTPISRPEVARFDGRGGLFPNHIIGILIDGTHTVENHAFDFSLLAGAGPELRVGTTSELHPVDLLDVGSGKHKLNITGRFAYRPDSASGNQFGLFVSHVEMPVSGFVYDTLMLTIAGVFSSWEFEALGLNGALYRVRDEFKNGGSTDESSFISAYVQADYLGIDVWTPYARLEQSFGDDNDLYVSLMNRFIPRRQVLGLRWDVTRRQALKLEASWNHANSQAFGETLLNWSAVFP</sequence>
<gene>
    <name evidence="2" type="ORF">MNBD_GAMMA15-184</name>
</gene>
<dbReference type="EMBL" id="UOFN01000063">
    <property type="protein sequence ID" value="VAW76698.1"/>
    <property type="molecule type" value="Genomic_DNA"/>
</dbReference>
<reference evidence="2" key="1">
    <citation type="submission" date="2018-06" db="EMBL/GenBank/DDBJ databases">
        <authorList>
            <person name="Zhirakovskaya E."/>
        </authorList>
    </citation>
    <scope>NUCLEOTIDE SEQUENCE</scope>
</reference>
<organism evidence="2">
    <name type="scientific">hydrothermal vent metagenome</name>
    <dbReference type="NCBI Taxonomy" id="652676"/>
    <lineage>
        <taxon>unclassified sequences</taxon>
        <taxon>metagenomes</taxon>
        <taxon>ecological metagenomes</taxon>
    </lineage>
</organism>
<name>A0A3B0Y7F9_9ZZZZ</name>